<dbReference type="PROSITE" id="PS50217">
    <property type="entry name" value="BZIP"/>
    <property type="match status" value="1"/>
</dbReference>
<dbReference type="Gene3D" id="1.20.5.170">
    <property type="match status" value="1"/>
</dbReference>
<feature type="region of interest" description="Disordered" evidence="8">
    <location>
        <begin position="357"/>
        <end position="406"/>
    </location>
</feature>
<dbReference type="EMBL" id="MU032345">
    <property type="protein sequence ID" value="KAF3769402.1"/>
    <property type="molecule type" value="Genomic_DNA"/>
</dbReference>
<dbReference type="PANTHER" id="PTHR46714:SF6">
    <property type="entry name" value="TRANSCRIPTIONAL ACTIVATOR HAC1"/>
    <property type="match status" value="1"/>
</dbReference>
<dbReference type="GO" id="GO:0045944">
    <property type="term" value="P:positive regulation of transcription by RNA polymerase II"/>
    <property type="evidence" value="ECO:0007669"/>
    <property type="project" value="InterPro"/>
</dbReference>
<evidence type="ECO:0000256" key="5">
    <source>
        <dbReference type="ARBA" id="ARBA00023163"/>
    </source>
</evidence>
<dbReference type="InterPro" id="IPR044280">
    <property type="entry name" value="Hac1/HY5"/>
</dbReference>
<dbReference type="OrthoDB" id="674948at2759"/>
<keyword evidence="11" id="KW-1185">Reference proteome</keyword>
<keyword evidence="7" id="KW-0539">Nucleus</keyword>
<sequence length="406" mass="43607">MMDHRSNLMTPSPQVKSEDYLGEDDMMPLFDDGADDHASVDPSNLLSTPGEHFRAMSPSDAGTPAPEGTPETSDKKPTKKRKSWGQVLPEPKTNLPPRKRAKTEDEKEQRRVERVLRNRRAAQSSRERKRLETEALATRNKQLEDALLALTQQYQVLEKELKKVKPELGGISTSSDSHVTLSQPLFSYPAPAPKVAEVEQPAQQDISTMSQPTLDLINSLVRQAQQEADGNTPKTVNPATISPALAPIAEEPESEQPDAVTPLDSAVPLPPPSQAANVTEAVVADSTTLSTAGGNDDDTFFDGGLGAAEPGSAFFDNLLHIPDFGDIPSPEASSIDFDYQAGDQPSDLDFTTTWDEYMSNPADNDDSYGFLQAPASPAPAEASNQQPTAGASSSGCDARGIAVEAK</sequence>
<dbReference type="SUPFAM" id="SSF57959">
    <property type="entry name" value="Leucine zipper domain"/>
    <property type="match status" value="1"/>
</dbReference>
<feature type="compositionally biased region" description="Low complexity" evidence="8">
    <location>
        <begin position="372"/>
        <end position="387"/>
    </location>
</feature>
<dbReference type="Pfam" id="PF00170">
    <property type="entry name" value="bZIP_1"/>
    <property type="match status" value="1"/>
</dbReference>
<name>A0A9P4Y9F1_CRYP1</name>
<evidence type="ECO:0000313" key="10">
    <source>
        <dbReference type="EMBL" id="KAF3769402.1"/>
    </source>
</evidence>
<dbReference type="InterPro" id="IPR004827">
    <property type="entry name" value="bZIP"/>
</dbReference>
<comment type="caution">
    <text evidence="10">The sequence shown here is derived from an EMBL/GenBank/DDBJ whole genome shotgun (WGS) entry which is preliminary data.</text>
</comment>
<evidence type="ECO:0000256" key="3">
    <source>
        <dbReference type="ARBA" id="ARBA00023015"/>
    </source>
</evidence>
<dbReference type="GO" id="GO:0006986">
    <property type="term" value="P:response to unfolded protein"/>
    <property type="evidence" value="ECO:0007669"/>
    <property type="project" value="UniProtKB-KW"/>
</dbReference>
<dbReference type="GO" id="GO:0003677">
    <property type="term" value="F:DNA binding"/>
    <property type="evidence" value="ECO:0007669"/>
    <property type="project" value="UniProtKB-KW"/>
</dbReference>
<dbReference type="InterPro" id="IPR046347">
    <property type="entry name" value="bZIP_sf"/>
</dbReference>
<organism evidence="10 11">
    <name type="scientific">Cryphonectria parasitica (strain ATCC 38755 / EP155)</name>
    <dbReference type="NCBI Taxonomy" id="660469"/>
    <lineage>
        <taxon>Eukaryota</taxon>
        <taxon>Fungi</taxon>
        <taxon>Dikarya</taxon>
        <taxon>Ascomycota</taxon>
        <taxon>Pezizomycotina</taxon>
        <taxon>Sordariomycetes</taxon>
        <taxon>Sordariomycetidae</taxon>
        <taxon>Diaporthales</taxon>
        <taxon>Cryphonectriaceae</taxon>
        <taxon>Cryphonectria-Endothia species complex</taxon>
        <taxon>Cryphonectria</taxon>
    </lineage>
</organism>
<dbReference type="AlphaFoldDB" id="A0A9P4Y9F1"/>
<protein>
    <submittedName>
        <fullName evidence="10">Transcriptional activator FOSB/c-Fos and related bZIP transcription factor</fullName>
    </submittedName>
</protein>
<keyword evidence="3" id="KW-0805">Transcription regulation</keyword>
<keyword evidence="5" id="KW-0804">Transcription</keyword>
<evidence type="ECO:0000256" key="6">
    <source>
        <dbReference type="ARBA" id="ARBA00023230"/>
    </source>
</evidence>
<evidence type="ECO:0000313" key="11">
    <source>
        <dbReference type="Proteomes" id="UP000803844"/>
    </source>
</evidence>
<dbReference type="SMART" id="SM00338">
    <property type="entry name" value="BRLZ"/>
    <property type="match status" value="1"/>
</dbReference>
<reference evidence="10" key="1">
    <citation type="journal article" date="2020" name="Phytopathology">
        <title>Genome sequence of the chestnut blight fungus Cryphonectria parasitica EP155: A fundamental resource for an archetypical invasive plant pathogen.</title>
        <authorList>
            <person name="Crouch J.A."/>
            <person name="Dawe A."/>
            <person name="Aerts A."/>
            <person name="Barry K."/>
            <person name="Churchill A.C.L."/>
            <person name="Grimwood J."/>
            <person name="Hillman B."/>
            <person name="Milgroom M.G."/>
            <person name="Pangilinan J."/>
            <person name="Smith M."/>
            <person name="Salamov A."/>
            <person name="Schmutz J."/>
            <person name="Yadav J."/>
            <person name="Grigoriev I.V."/>
            <person name="Nuss D."/>
        </authorList>
    </citation>
    <scope>NUCLEOTIDE SEQUENCE</scope>
    <source>
        <strain evidence="10">EP155</strain>
    </source>
</reference>
<feature type="domain" description="BZIP" evidence="9">
    <location>
        <begin position="108"/>
        <end position="171"/>
    </location>
</feature>
<dbReference type="RefSeq" id="XP_040780363.1">
    <property type="nucleotide sequence ID" value="XM_040915247.1"/>
</dbReference>
<proteinExistence type="inferred from homology"/>
<comment type="similarity">
    <text evidence="2">Belongs to the bZIP family.</text>
</comment>
<dbReference type="PANTHER" id="PTHR46714">
    <property type="entry name" value="TRANSCRIPTIONAL ACTIVATOR HAC1"/>
    <property type="match status" value="1"/>
</dbReference>
<dbReference type="GO" id="GO:0000981">
    <property type="term" value="F:DNA-binding transcription factor activity, RNA polymerase II-specific"/>
    <property type="evidence" value="ECO:0007669"/>
    <property type="project" value="InterPro"/>
</dbReference>
<feature type="region of interest" description="Disordered" evidence="8">
    <location>
        <begin position="251"/>
        <end position="273"/>
    </location>
</feature>
<dbReference type="GeneID" id="63832376"/>
<evidence type="ECO:0000256" key="7">
    <source>
        <dbReference type="ARBA" id="ARBA00023242"/>
    </source>
</evidence>
<evidence type="ECO:0000256" key="8">
    <source>
        <dbReference type="SAM" id="MobiDB-lite"/>
    </source>
</evidence>
<accession>A0A9P4Y9F1</accession>
<feature type="region of interest" description="Disordered" evidence="8">
    <location>
        <begin position="1"/>
        <end position="133"/>
    </location>
</feature>
<comment type="subcellular location">
    <subcellularLocation>
        <location evidence="1">Nucleus</location>
    </subcellularLocation>
</comment>
<feature type="compositionally biased region" description="Basic and acidic residues" evidence="8">
    <location>
        <begin position="102"/>
        <end position="116"/>
    </location>
</feature>
<keyword evidence="6" id="KW-0834">Unfolded protein response</keyword>
<dbReference type="GO" id="GO:0005634">
    <property type="term" value="C:nucleus"/>
    <property type="evidence" value="ECO:0007669"/>
    <property type="project" value="UniProtKB-SubCell"/>
</dbReference>
<evidence type="ECO:0000256" key="1">
    <source>
        <dbReference type="ARBA" id="ARBA00004123"/>
    </source>
</evidence>
<evidence type="ECO:0000256" key="4">
    <source>
        <dbReference type="ARBA" id="ARBA00023125"/>
    </source>
</evidence>
<dbReference type="Proteomes" id="UP000803844">
    <property type="component" value="Unassembled WGS sequence"/>
</dbReference>
<gene>
    <name evidence="10" type="ORF">M406DRAFT_107489</name>
</gene>
<keyword evidence="4" id="KW-0238">DNA-binding</keyword>
<evidence type="ECO:0000259" key="9">
    <source>
        <dbReference type="PROSITE" id="PS50217"/>
    </source>
</evidence>
<evidence type="ECO:0000256" key="2">
    <source>
        <dbReference type="ARBA" id="ARBA00007163"/>
    </source>
</evidence>